<dbReference type="AlphaFoldDB" id="A0A2T6C1W4"/>
<evidence type="ECO:0000313" key="1">
    <source>
        <dbReference type="EMBL" id="PTX62301.1"/>
    </source>
</evidence>
<gene>
    <name evidence="1" type="ORF">C8N46_103401</name>
</gene>
<reference evidence="1 2" key="1">
    <citation type="submission" date="2018-04" db="EMBL/GenBank/DDBJ databases">
        <title>Genomic Encyclopedia of Archaeal and Bacterial Type Strains, Phase II (KMG-II): from individual species to whole genera.</title>
        <authorList>
            <person name="Goeker M."/>
        </authorList>
    </citation>
    <scope>NUCLEOTIDE SEQUENCE [LARGE SCALE GENOMIC DNA]</scope>
    <source>
        <strain evidence="1 2">DSM 25731</strain>
    </source>
</reference>
<name>A0A2T6C1W4_9FLAO</name>
<dbReference type="NCBIfam" id="NF047658">
    <property type="entry name" value="HYC_CC_PP"/>
    <property type="match status" value="1"/>
</dbReference>
<dbReference type="InterPro" id="IPR058512">
    <property type="entry name" value="DUF8199"/>
</dbReference>
<dbReference type="Pfam" id="PF26622">
    <property type="entry name" value="DUF8199"/>
    <property type="match status" value="1"/>
</dbReference>
<dbReference type="InterPro" id="IPR058060">
    <property type="entry name" value="HYC_CC_PP"/>
</dbReference>
<dbReference type="Proteomes" id="UP000244090">
    <property type="component" value="Unassembled WGS sequence"/>
</dbReference>
<evidence type="ECO:0008006" key="3">
    <source>
        <dbReference type="Google" id="ProtNLM"/>
    </source>
</evidence>
<protein>
    <recommendedName>
        <fullName evidence="3">Secreted protein</fullName>
    </recommendedName>
</protein>
<comment type="caution">
    <text evidence="1">The sequence shown here is derived from an EMBL/GenBank/DDBJ whole genome shotgun (WGS) entry which is preliminary data.</text>
</comment>
<organism evidence="1 2">
    <name type="scientific">Kordia periserrulae</name>
    <dbReference type="NCBI Taxonomy" id="701523"/>
    <lineage>
        <taxon>Bacteria</taxon>
        <taxon>Pseudomonadati</taxon>
        <taxon>Bacteroidota</taxon>
        <taxon>Flavobacteriia</taxon>
        <taxon>Flavobacteriales</taxon>
        <taxon>Flavobacteriaceae</taxon>
        <taxon>Kordia</taxon>
    </lineage>
</organism>
<sequence length="139" mass="15535">MHLMKSFLTHICSVALALLVLFSTFSFTINEHVCGGVKMSFAIGIAADDCGMEMETKTTEETTMQQKSCCDDVSTLIQGQDELPSKQELDVATIAFLKAFVYSYIFILPATDEEKAVYKPYVPPPLIRDIQVLHETYLI</sequence>
<keyword evidence="2" id="KW-1185">Reference proteome</keyword>
<evidence type="ECO:0000313" key="2">
    <source>
        <dbReference type="Proteomes" id="UP000244090"/>
    </source>
</evidence>
<dbReference type="EMBL" id="QBKT01000003">
    <property type="protein sequence ID" value="PTX62301.1"/>
    <property type="molecule type" value="Genomic_DNA"/>
</dbReference>
<proteinExistence type="predicted"/>
<accession>A0A2T6C1W4</accession>